<evidence type="ECO:0000256" key="1">
    <source>
        <dbReference type="ARBA" id="ARBA00009919"/>
    </source>
</evidence>
<gene>
    <name evidence="3" type="ORF">ENL39_04660</name>
</gene>
<proteinExistence type="inferred from homology"/>
<dbReference type="Gene3D" id="3.40.50.720">
    <property type="entry name" value="NAD(P)-binding Rossmann-like Domain"/>
    <property type="match status" value="1"/>
</dbReference>
<dbReference type="PANTHER" id="PTHR10953:SF102">
    <property type="entry name" value="ADENYLYLTRANSFERASE AND SULFURTRANSFERASE MOCS3"/>
    <property type="match status" value="1"/>
</dbReference>
<comment type="similarity">
    <text evidence="1">Belongs to the HesA/MoeB/ThiF family.</text>
</comment>
<dbReference type="PANTHER" id="PTHR10953">
    <property type="entry name" value="UBIQUITIN-ACTIVATING ENZYME E1"/>
    <property type="match status" value="1"/>
</dbReference>
<dbReference type="GO" id="GO:0004792">
    <property type="term" value="F:thiosulfate-cyanide sulfurtransferase activity"/>
    <property type="evidence" value="ECO:0007669"/>
    <property type="project" value="TreeGrafter"/>
</dbReference>
<dbReference type="InterPro" id="IPR045886">
    <property type="entry name" value="ThiF/MoeB/HesA"/>
</dbReference>
<feature type="domain" description="THIF-type NAD/FAD binding fold" evidence="2">
    <location>
        <begin position="9"/>
        <end position="241"/>
    </location>
</feature>
<accession>A0A7V5HZF9</accession>
<dbReference type="SUPFAM" id="SSF69572">
    <property type="entry name" value="Activating enzymes of the ubiquitin-like proteins"/>
    <property type="match status" value="1"/>
</dbReference>
<protein>
    <submittedName>
        <fullName evidence="3">HesA/MoeB/ThiF family protein</fullName>
    </submittedName>
</protein>
<dbReference type="Proteomes" id="UP000886070">
    <property type="component" value="Unassembled WGS sequence"/>
</dbReference>
<dbReference type="InterPro" id="IPR035985">
    <property type="entry name" value="Ubiquitin-activating_enz"/>
</dbReference>
<dbReference type="CDD" id="cd00757">
    <property type="entry name" value="ThiF_MoeB_HesA_family"/>
    <property type="match status" value="1"/>
</dbReference>
<organism evidence="3">
    <name type="scientific">Aerophobetes bacterium</name>
    <dbReference type="NCBI Taxonomy" id="2030807"/>
    <lineage>
        <taxon>Bacteria</taxon>
        <taxon>Candidatus Aerophobota</taxon>
    </lineage>
</organism>
<dbReference type="InterPro" id="IPR000594">
    <property type="entry name" value="ThiF_NAD_FAD-bd"/>
</dbReference>
<evidence type="ECO:0000313" key="3">
    <source>
        <dbReference type="EMBL" id="HHF98758.1"/>
    </source>
</evidence>
<dbReference type="AlphaFoldDB" id="A0A7V5HZF9"/>
<sequence length="250" mass="28362">MQNQDILRYERQIILPFIGEEGQKKLGEAKVLVVGCGGLGCHLANYLVRAGIGKVRIVDKDRVSLQDLQRQILYDEEDVKSLFFKAKIASEKLKKVNSTVRVEAFVLEVKPENIEELLKDIDLVLDGTDNIKTRLLINEACIKYNIPWVHGAVQGAVGMSMTIIPGKTACYRCLVEENPQEPEKPIPILNTIPALVASIQVTEAFKIITKSPDVNRDLVYIDLWESIFRKIKIKRRKDCPVCEKKIFNFI</sequence>
<dbReference type="FunFam" id="3.40.50.720:FF:000080">
    <property type="entry name" value="Thiazole biosynthesis adenylyltransferase ThiF"/>
    <property type="match status" value="1"/>
</dbReference>
<dbReference type="GO" id="GO:0016779">
    <property type="term" value="F:nucleotidyltransferase activity"/>
    <property type="evidence" value="ECO:0007669"/>
    <property type="project" value="TreeGrafter"/>
</dbReference>
<dbReference type="GO" id="GO:0005829">
    <property type="term" value="C:cytosol"/>
    <property type="evidence" value="ECO:0007669"/>
    <property type="project" value="TreeGrafter"/>
</dbReference>
<reference evidence="3" key="1">
    <citation type="journal article" date="2020" name="mSystems">
        <title>Genome- and Community-Level Interaction Insights into Carbon Utilization and Element Cycling Functions of Hydrothermarchaeota in Hydrothermal Sediment.</title>
        <authorList>
            <person name="Zhou Z."/>
            <person name="Liu Y."/>
            <person name="Xu W."/>
            <person name="Pan J."/>
            <person name="Luo Z.H."/>
            <person name="Li M."/>
        </authorList>
    </citation>
    <scope>NUCLEOTIDE SEQUENCE [LARGE SCALE GENOMIC DNA]</scope>
    <source>
        <strain evidence="3">HyVt-92</strain>
    </source>
</reference>
<evidence type="ECO:0000259" key="2">
    <source>
        <dbReference type="Pfam" id="PF00899"/>
    </source>
</evidence>
<dbReference type="GO" id="GO:0008641">
    <property type="term" value="F:ubiquitin-like modifier activating enzyme activity"/>
    <property type="evidence" value="ECO:0007669"/>
    <property type="project" value="InterPro"/>
</dbReference>
<dbReference type="Pfam" id="PF00899">
    <property type="entry name" value="ThiF"/>
    <property type="match status" value="1"/>
</dbReference>
<name>A0A7V5HZF9_UNCAE</name>
<dbReference type="EMBL" id="DRTT01000130">
    <property type="protein sequence ID" value="HHF98758.1"/>
    <property type="molecule type" value="Genomic_DNA"/>
</dbReference>
<dbReference type="GO" id="GO:0008146">
    <property type="term" value="F:sulfotransferase activity"/>
    <property type="evidence" value="ECO:0007669"/>
    <property type="project" value="TreeGrafter"/>
</dbReference>
<comment type="caution">
    <text evidence="3">The sequence shown here is derived from an EMBL/GenBank/DDBJ whole genome shotgun (WGS) entry which is preliminary data.</text>
</comment>